<name>A0A645A417_9ZZZZ</name>
<dbReference type="AlphaFoldDB" id="A0A645A417"/>
<protein>
    <submittedName>
        <fullName evidence="2">Uncharacterized protein</fullName>
    </submittedName>
</protein>
<evidence type="ECO:0000256" key="1">
    <source>
        <dbReference type="SAM" id="Phobius"/>
    </source>
</evidence>
<sequence length="90" mass="10265">MSNSKRQPSKRSIALANTVRFIALISFCSVFHEYAQNVLTFILAPEFRTIRMYPFSVVLDAIVAAYAIWLLICFAKREFVKLSDQTESGI</sequence>
<keyword evidence="1" id="KW-0472">Membrane</keyword>
<proteinExistence type="predicted"/>
<reference evidence="2" key="1">
    <citation type="submission" date="2019-08" db="EMBL/GenBank/DDBJ databases">
        <authorList>
            <person name="Kucharzyk K."/>
            <person name="Murdoch R.W."/>
            <person name="Higgins S."/>
            <person name="Loffler F."/>
        </authorList>
    </citation>
    <scope>NUCLEOTIDE SEQUENCE</scope>
</reference>
<keyword evidence="1" id="KW-1133">Transmembrane helix</keyword>
<organism evidence="2">
    <name type="scientific">bioreactor metagenome</name>
    <dbReference type="NCBI Taxonomy" id="1076179"/>
    <lineage>
        <taxon>unclassified sequences</taxon>
        <taxon>metagenomes</taxon>
        <taxon>ecological metagenomes</taxon>
    </lineage>
</organism>
<feature type="transmembrane region" description="Helical" evidence="1">
    <location>
        <begin position="52"/>
        <end position="75"/>
    </location>
</feature>
<comment type="caution">
    <text evidence="2">The sequence shown here is derived from an EMBL/GenBank/DDBJ whole genome shotgun (WGS) entry which is preliminary data.</text>
</comment>
<gene>
    <name evidence="2" type="ORF">SDC9_91202</name>
</gene>
<accession>A0A645A417</accession>
<feature type="transmembrane region" description="Helical" evidence="1">
    <location>
        <begin position="12"/>
        <end position="32"/>
    </location>
</feature>
<keyword evidence="1" id="KW-0812">Transmembrane</keyword>
<dbReference type="EMBL" id="VSSQ01010509">
    <property type="protein sequence ID" value="MPM44524.1"/>
    <property type="molecule type" value="Genomic_DNA"/>
</dbReference>
<evidence type="ECO:0000313" key="2">
    <source>
        <dbReference type="EMBL" id="MPM44524.1"/>
    </source>
</evidence>